<feature type="region of interest" description="Disordered" evidence="1">
    <location>
        <begin position="63"/>
        <end position="98"/>
    </location>
</feature>
<organism evidence="2 3">
    <name type="scientific">Fusarium duplospermum</name>
    <dbReference type="NCBI Taxonomy" id="1325734"/>
    <lineage>
        <taxon>Eukaryota</taxon>
        <taxon>Fungi</taxon>
        <taxon>Dikarya</taxon>
        <taxon>Ascomycota</taxon>
        <taxon>Pezizomycotina</taxon>
        <taxon>Sordariomycetes</taxon>
        <taxon>Hypocreomycetidae</taxon>
        <taxon>Hypocreales</taxon>
        <taxon>Nectriaceae</taxon>
        <taxon>Fusarium</taxon>
        <taxon>Fusarium solani species complex</taxon>
    </lineage>
</organism>
<accession>A0A428QX81</accession>
<keyword evidence="3" id="KW-1185">Reference proteome</keyword>
<feature type="compositionally biased region" description="Basic and acidic residues" evidence="1">
    <location>
        <begin position="74"/>
        <end position="90"/>
    </location>
</feature>
<dbReference type="OrthoDB" id="5096971at2759"/>
<dbReference type="EMBL" id="NKCI01000011">
    <property type="protein sequence ID" value="RSL69964.1"/>
    <property type="molecule type" value="Genomic_DNA"/>
</dbReference>
<reference evidence="2 3" key="1">
    <citation type="submission" date="2017-06" db="EMBL/GenBank/DDBJ databases">
        <title>Comparative genomic analysis of Ambrosia Fusariam Clade fungi.</title>
        <authorList>
            <person name="Stajich J.E."/>
            <person name="Carrillo J."/>
            <person name="Kijimoto T."/>
            <person name="Eskalen A."/>
            <person name="O'Donnell K."/>
            <person name="Kasson M."/>
        </authorList>
    </citation>
    <scope>NUCLEOTIDE SEQUENCE [LARGE SCALE GENOMIC DNA]</scope>
    <source>
        <strain evidence="2 3">NRRL62584</strain>
    </source>
</reference>
<dbReference type="AlphaFoldDB" id="A0A428QX81"/>
<gene>
    <name evidence="2" type="ORF">CEP54_001991</name>
</gene>
<sequence length="98" mass="10680">MAVDSAPSTPSFGINDLPSASHSSMLLPFIHDTSSFSDRQVQVANDVIDDALSTMKGREAIQCCPNDMTNHNTKGRDAHKSSENRSRDHMFGVVTESK</sequence>
<protein>
    <submittedName>
        <fullName evidence="2">Uncharacterized protein</fullName>
    </submittedName>
</protein>
<evidence type="ECO:0000313" key="2">
    <source>
        <dbReference type="EMBL" id="RSL69964.1"/>
    </source>
</evidence>
<comment type="caution">
    <text evidence="2">The sequence shown here is derived from an EMBL/GenBank/DDBJ whole genome shotgun (WGS) entry which is preliminary data.</text>
</comment>
<name>A0A428QX81_9HYPO</name>
<dbReference type="Proteomes" id="UP000288168">
    <property type="component" value="Unassembled WGS sequence"/>
</dbReference>
<proteinExistence type="predicted"/>
<evidence type="ECO:0000256" key="1">
    <source>
        <dbReference type="SAM" id="MobiDB-lite"/>
    </source>
</evidence>
<evidence type="ECO:0000313" key="3">
    <source>
        <dbReference type="Proteomes" id="UP000288168"/>
    </source>
</evidence>